<keyword evidence="3 12" id="KW-0235">DNA replication</keyword>
<evidence type="ECO:0000256" key="5">
    <source>
        <dbReference type="ARBA" id="ARBA00022801"/>
    </source>
</evidence>
<dbReference type="InterPro" id="IPR036185">
    <property type="entry name" value="DNA_heli_DnaB-like_N_sf"/>
</dbReference>
<dbReference type="Gene3D" id="3.40.50.300">
    <property type="entry name" value="P-loop containing nucleotide triphosphate hydrolases"/>
    <property type="match status" value="1"/>
</dbReference>
<evidence type="ECO:0000256" key="2">
    <source>
        <dbReference type="ARBA" id="ARBA00022515"/>
    </source>
</evidence>
<dbReference type="RefSeq" id="WP_191615326.1">
    <property type="nucleotide sequence ID" value="NZ_JACYFG010000002.1"/>
</dbReference>
<proteinExistence type="inferred from homology"/>
<dbReference type="Pfam" id="PF00772">
    <property type="entry name" value="DnaB"/>
    <property type="match status" value="1"/>
</dbReference>
<dbReference type="EMBL" id="JACYFG010000002">
    <property type="protein sequence ID" value="MBD5778208.1"/>
    <property type="molecule type" value="Genomic_DNA"/>
</dbReference>
<dbReference type="GO" id="GO:0006269">
    <property type="term" value="P:DNA replication, synthesis of primer"/>
    <property type="evidence" value="ECO:0007669"/>
    <property type="project" value="UniProtKB-UniRule"/>
</dbReference>
<dbReference type="SUPFAM" id="SSF52540">
    <property type="entry name" value="P-loop containing nucleoside triphosphate hydrolases"/>
    <property type="match status" value="1"/>
</dbReference>
<evidence type="ECO:0000313" key="14">
    <source>
        <dbReference type="EMBL" id="MBD5778208.1"/>
    </source>
</evidence>
<dbReference type="PANTHER" id="PTHR30153">
    <property type="entry name" value="REPLICATIVE DNA HELICASE DNAB"/>
    <property type="match status" value="1"/>
</dbReference>
<evidence type="ECO:0000259" key="13">
    <source>
        <dbReference type="PROSITE" id="PS51199"/>
    </source>
</evidence>
<dbReference type="GO" id="GO:0016787">
    <property type="term" value="F:hydrolase activity"/>
    <property type="evidence" value="ECO:0007669"/>
    <property type="project" value="UniProtKB-KW"/>
</dbReference>
<evidence type="ECO:0000256" key="10">
    <source>
        <dbReference type="ARBA" id="ARBA00048954"/>
    </source>
</evidence>
<evidence type="ECO:0000256" key="4">
    <source>
        <dbReference type="ARBA" id="ARBA00022741"/>
    </source>
</evidence>
<dbReference type="SUPFAM" id="SSF48024">
    <property type="entry name" value="N-terminal domain of DnaB helicase"/>
    <property type="match status" value="1"/>
</dbReference>
<dbReference type="InterPro" id="IPR016136">
    <property type="entry name" value="DNA_helicase_N/primase_C"/>
</dbReference>
<dbReference type="AlphaFoldDB" id="A0A927F4E9"/>
<dbReference type="InterPro" id="IPR007692">
    <property type="entry name" value="DNA_helicase_DnaB"/>
</dbReference>
<dbReference type="GO" id="GO:1990077">
    <property type="term" value="C:primosome complex"/>
    <property type="evidence" value="ECO:0007669"/>
    <property type="project" value="UniProtKB-UniRule"/>
</dbReference>
<evidence type="ECO:0000256" key="3">
    <source>
        <dbReference type="ARBA" id="ARBA00022705"/>
    </source>
</evidence>
<evidence type="ECO:0000256" key="11">
    <source>
        <dbReference type="NCBIfam" id="TIGR00665"/>
    </source>
</evidence>
<feature type="domain" description="SF4 helicase" evidence="13">
    <location>
        <begin position="200"/>
        <end position="469"/>
    </location>
</feature>
<evidence type="ECO:0000256" key="1">
    <source>
        <dbReference type="ARBA" id="ARBA00008428"/>
    </source>
</evidence>
<accession>A0A927F4E9</accession>
<evidence type="ECO:0000313" key="15">
    <source>
        <dbReference type="Proteomes" id="UP000622317"/>
    </source>
</evidence>
<keyword evidence="5 12" id="KW-0378">Hydrolase</keyword>
<comment type="caution">
    <text evidence="14">The sequence shown here is derived from an EMBL/GenBank/DDBJ whole genome shotgun (WGS) entry which is preliminary data.</text>
</comment>
<keyword evidence="2 12" id="KW-0639">Primosome</keyword>
<dbReference type="InterPro" id="IPR007694">
    <property type="entry name" value="DNA_helicase_DnaB-like_C"/>
</dbReference>
<protein>
    <recommendedName>
        <fullName evidence="11 12">Replicative DNA helicase</fullName>
        <ecNumber evidence="11 12">5.6.2.3</ecNumber>
    </recommendedName>
</protein>
<dbReference type="CDD" id="cd00984">
    <property type="entry name" value="DnaB_C"/>
    <property type="match status" value="1"/>
</dbReference>
<dbReference type="PANTHER" id="PTHR30153:SF2">
    <property type="entry name" value="REPLICATIVE DNA HELICASE"/>
    <property type="match status" value="1"/>
</dbReference>
<comment type="catalytic activity">
    <reaction evidence="10 12">
        <text>ATP + H2O = ADP + phosphate + H(+)</text>
        <dbReference type="Rhea" id="RHEA:13065"/>
        <dbReference type="ChEBI" id="CHEBI:15377"/>
        <dbReference type="ChEBI" id="CHEBI:15378"/>
        <dbReference type="ChEBI" id="CHEBI:30616"/>
        <dbReference type="ChEBI" id="CHEBI:43474"/>
        <dbReference type="ChEBI" id="CHEBI:456216"/>
        <dbReference type="EC" id="5.6.2.3"/>
    </reaction>
</comment>
<dbReference type="Gene3D" id="1.10.860.10">
    <property type="entry name" value="DNAb Helicase, Chain A"/>
    <property type="match status" value="1"/>
</dbReference>
<evidence type="ECO:0000256" key="9">
    <source>
        <dbReference type="ARBA" id="ARBA00023235"/>
    </source>
</evidence>
<dbReference type="Proteomes" id="UP000622317">
    <property type="component" value="Unassembled WGS sequence"/>
</dbReference>
<keyword evidence="6 12" id="KW-0347">Helicase</keyword>
<reference evidence="14" key="1">
    <citation type="submission" date="2020-09" db="EMBL/GenBank/DDBJ databases">
        <title>Pelagicoccus enzymogenes sp. nov. with an EPS production, isolated from marine sediment.</title>
        <authorList>
            <person name="Feng X."/>
        </authorList>
    </citation>
    <scope>NUCLEOTIDE SEQUENCE</scope>
    <source>
        <strain evidence="14">NFK12</strain>
    </source>
</reference>
<keyword evidence="8 12" id="KW-0238">DNA-binding</keyword>
<evidence type="ECO:0000256" key="6">
    <source>
        <dbReference type="ARBA" id="ARBA00022806"/>
    </source>
</evidence>
<keyword evidence="9" id="KW-0413">Isomerase</keyword>
<dbReference type="GO" id="GO:0005524">
    <property type="term" value="F:ATP binding"/>
    <property type="evidence" value="ECO:0007669"/>
    <property type="project" value="UniProtKB-UniRule"/>
</dbReference>
<dbReference type="Pfam" id="PF03796">
    <property type="entry name" value="DnaB_C"/>
    <property type="match status" value="1"/>
</dbReference>
<dbReference type="NCBIfam" id="TIGR00665">
    <property type="entry name" value="DnaB"/>
    <property type="match status" value="1"/>
</dbReference>
<comment type="similarity">
    <text evidence="1 12">Belongs to the helicase family. DnaB subfamily.</text>
</comment>
<keyword evidence="7 12" id="KW-0067">ATP-binding</keyword>
<dbReference type="GO" id="GO:0005829">
    <property type="term" value="C:cytosol"/>
    <property type="evidence" value="ECO:0007669"/>
    <property type="project" value="TreeGrafter"/>
</dbReference>
<organism evidence="14 15">
    <name type="scientific">Pelagicoccus enzymogenes</name>
    <dbReference type="NCBI Taxonomy" id="2773457"/>
    <lineage>
        <taxon>Bacteria</taxon>
        <taxon>Pseudomonadati</taxon>
        <taxon>Verrucomicrobiota</taxon>
        <taxon>Opitutia</taxon>
        <taxon>Puniceicoccales</taxon>
        <taxon>Pelagicoccaceae</taxon>
        <taxon>Pelagicoccus</taxon>
    </lineage>
</organism>
<dbReference type="GO" id="GO:0003677">
    <property type="term" value="F:DNA binding"/>
    <property type="evidence" value="ECO:0007669"/>
    <property type="project" value="UniProtKB-UniRule"/>
</dbReference>
<dbReference type="PROSITE" id="PS51199">
    <property type="entry name" value="SF4_HELICASE"/>
    <property type="match status" value="1"/>
</dbReference>
<dbReference type="InterPro" id="IPR027417">
    <property type="entry name" value="P-loop_NTPase"/>
</dbReference>
<gene>
    <name evidence="14" type="primary">dnaB</name>
    <name evidence="14" type="ORF">IEN85_01705</name>
</gene>
<sequence length="469" mass="51883">MSNKPFSENKFSDKKKSPTAFSLAGLTPPHSLEAEKGLLAACLLDPAEIISRCLAQKLPAEAFYHPAHQLIFETCVNLFEHKSMLDPQVLAEELRSRGKLEEVGGLMYVADLTSHIETTAHANYFLDKVREHYTRRRLIKTASMSIERCFSAEHPDIEMLVDEIEKEIYSISDAQVADTTLPVKDAVVEAVSLVKRMIENKGELVGLSSGFVGIDNMLSGLKPTEMIVLAARPSMGKTSLALNIAERVSMSYKGKPAQAGTLVFSLEMGAEQLAMRLLTGRAQISVSRLRDGIVNQEEQEKIAAAAIELKDAPIWIDDGAQVTINQLRAKSRRVFARNKNMGLIVIDYLQLIAGSDPRMPREQQISEISRGIKGLAKELKVPVIVLSQLNRDSEKEKRQPKLSDLRESGSIEQDADVVLLLARPKDAGDDFSVAADKADLIVAKQRAGAVGEIKLNFIREITRFEDYTE</sequence>
<evidence type="ECO:0000256" key="8">
    <source>
        <dbReference type="ARBA" id="ARBA00023125"/>
    </source>
</evidence>
<dbReference type="GO" id="GO:0043139">
    <property type="term" value="F:5'-3' DNA helicase activity"/>
    <property type="evidence" value="ECO:0007669"/>
    <property type="project" value="UniProtKB-EC"/>
</dbReference>
<name>A0A927F4E9_9BACT</name>
<dbReference type="InterPro" id="IPR007693">
    <property type="entry name" value="DNA_helicase_DnaB-like_N"/>
</dbReference>
<keyword evidence="4 12" id="KW-0547">Nucleotide-binding</keyword>
<keyword evidence="15" id="KW-1185">Reference proteome</keyword>
<evidence type="ECO:0000256" key="12">
    <source>
        <dbReference type="RuleBase" id="RU362085"/>
    </source>
</evidence>
<comment type="function">
    <text evidence="12">The main replicative DNA helicase, it participates in initiation and elongation during chromosome replication. Travels ahead of the DNA replisome, separating dsDNA into templates for DNA synthesis. A processive ATP-dependent 5'-3' DNA helicase it has DNA-dependent ATPase activity.</text>
</comment>
<evidence type="ECO:0000256" key="7">
    <source>
        <dbReference type="ARBA" id="ARBA00022840"/>
    </source>
</evidence>
<dbReference type="EC" id="5.6.2.3" evidence="11 12"/>